<keyword evidence="3" id="KW-1185">Reference proteome</keyword>
<dbReference type="WBParaSite" id="EVEC_0000825201-mRNA-1">
    <property type="protein sequence ID" value="EVEC_0000825201-mRNA-1"/>
    <property type="gene ID" value="EVEC_0000825201"/>
</dbReference>
<keyword evidence="1" id="KW-1133">Transmembrane helix</keyword>
<evidence type="ECO:0000256" key="1">
    <source>
        <dbReference type="SAM" id="Phobius"/>
    </source>
</evidence>
<evidence type="ECO:0000313" key="3">
    <source>
        <dbReference type="Proteomes" id="UP000274131"/>
    </source>
</evidence>
<feature type="transmembrane region" description="Helical" evidence="1">
    <location>
        <begin position="12"/>
        <end position="30"/>
    </location>
</feature>
<reference evidence="4" key="1">
    <citation type="submission" date="2017-02" db="UniProtKB">
        <authorList>
            <consortium name="WormBaseParasite"/>
        </authorList>
    </citation>
    <scope>IDENTIFICATION</scope>
</reference>
<organism evidence="4">
    <name type="scientific">Enterobius vermicularis</name>
    <name type="common">Human pinworm</name>
    <dbReference type="NCBI Taxonomy" id="51028"/>
    <lineage>
        <taxon>Eukaryota</taxon>
        <taxon>Metazoa</taxon>
        <taxon>Ecdysozoa</taxon>
        <taxon>Nematoda</taxon>
        <taxon>Chromadorea</taxon>
        <taxon>Rhabditida</taxon>
        <taxon>Spirurina</taxon>
        <taxon>Oxyuridomorpha</taxon>
        <taxon>Oxyuroidea</taxon>
        <taxon>Oxyuridae</taxon>
        <taxon>Enterobius</taxon>
    </lineage>
</organism>
<feature type="transmembrane region" description="Helical" evidence="1">
    <location>
        <begin position="36"/>
        <end position="60"/>
    </location>
</feature>
<evidence type="ECO:0000313" key="2">
    <source>
        <dbReference type="EMBL" id="VDD92985.1"/>
    </source>
</evidence>
<dbReference type="EMBL" id="UXUI01009066">
    <property type="protein sequence ID" value="VDD92985.1"/>
    <property type="molecule type" value="Genomic_DNA"/>
</dbReference>
<evidence type="ECO:0000313" key="4">
    <source>
        <dbReference type="WBParaSite" id="EVEC_0000825201-mRNA-1"/>
    </source>
</evidence>
<keyword evidence="1" id="KW-0472">Membrane</keyword>
<dbReference type="Proteomes" id="UP000274131">
    <property type="component" value="Unassembled WGS sequence"/>
</dbReference>
<sequence length="96" mass="10032">MTEKMVGSGTAGVVVVVFVIVVVLLPLSLLSLSDGALIMVMSSVMMIAVLVLAVTMVTGTDAGETVARLRKIGLLKVGKNEVRGREGLDVELHRIG</sequence>
<proteinExistence type="predicted"/>
<accession>A0A0N4VCF8</accession>
<dbReference type="AlphaFoldDB" id="A0A0N4VCF8"/>
<name>A0A0N4VCF8_ENTVE</name>
<keyword evidence="1" id="KW-0812">Transmembrane</keyword>
<gene>
    <name evidence="2" type="ORF">EVEC_LOCUS7736</name>
</gene>
<protein>
    <submittedName>
        <fullName evidence="4">Col_cuticle_N domain-containing protein</fullName>
    </submittedName>
</protein>
<reference evidence="2 3" key="2">
    <citation type="submission" date="2018-10" db="EMBL/GenBank/DDBJ databases">
        <authorList>
            <consortium name="Pathogen Informatics"/>
        </authorList>
    </citation>
    <scope>NUCLEOTIDE SEQUENCE [LARGE SCALE GENOMIC DNA]</scope>
</reference>